<dbReference type="RefSeq" id="WP_255387825.1">
    <property type="nucleotide sequence ID" value="NZ_CP101508.1"/>
</dbReference>
<dbReference type="InterPro" id="IPR036866">
    <property type="entry name" value="RibonucZ/Hydroxyglut_hydro"/>
</dbReference>
<dbReference type="CDD" id="cd16280">
    <property type="entry name" value="metallo-hydrolase-like_MBL-fold"/>
    <property type="match status" value="1"/>
</dbReference>
<dbReference type="SUPFAM" id="SSF56281">
    <property type="entry name" value="Metallo-hydrolase/oxidoreductase"/>
    <property type="match status" value="1"/>
</dbReference>
<evidence type="ECO:0000256" key="2">
    <source>
        <dbReference type="ARBA" id="ARBA00022723"/>
    </source>
</evidence>
<sequence>MKYSILLIILLSFQSFALEQVEFIPEKTEKNGYVEPFQMFDDLYYVGDKWVSAYLITTSDGLVLVDSLESPYGRWIPENIEKLGLNPKDLKYIIITHGHSDHVGSAEYIQRKYGSKLIISYEGSLLAKSQSEKSKGKNQFVPPRVDKFAQDKDELVVGNKRFKFYSTPGHTKGTFSIDFFVKNKGTEHRAFIVGGNGTNFNGLDLAEKYVQSVERIRSISQATPAVEVNLASHPHLAQIFARKAKPSEGMNPFIDKDGFQDFLDVLEARGAKKLLEEQSK</sequence>
<evidence type="ECO:0000256" key="1">
    <source>
        <dbReference type="ARBA" id="ARBA00001947"/>
    </source>
</evidence>
<evidence type="ECO:0000313" key="6">
    <source>
        <dbReference type="EMBL" id="UTV26615.1"/>
    </source>
</evidence>
<dbReference type="EMBL" id="CP101508">
    <property type="protein sequence ID" value="UTV26615.1"/>
    <property type="molecule type" value="Genomic_DNA"/>
</dbReference>
<comment type="cofactor">
    <cofactor evidence="1">
        <name>Zn(2+)</name>
        <dbReference type="ChEBI" id="CHEBI:29105"/>
    </cofactor>
</comment>
<organism evidence="6 7">
    <name type="scientific">Photobacterium atrarenae</name>
    <dbReference type="NCBI Taxonomy" id="865757"/>
    <lineage>
        <taxon>Bacteria</taxon>
        <taxon>Pseudomonadati</taxon>
        <taxon>Pseudomonadota</taxon>
        <taxon>Gammaproteobacteria</taxon>
        <taxon>Vibrionales</taxon>
        <taxon>Vibrionaceae</taxon>
        <taxon>Photobacterium</taxon>
    </lineage>
</organism>
<dbReference type="PANTHER" id="PTHR46233">
    <property type="entry name" value="HYDROXYACYLGLUTATHIONE HYDROLASE GLOC"/>
    <property type="match status" value="1"/>
</dbReference>
<name>A0ABY5GBN9_9GAMM</name>
<accession>A0ABY5GBN9</accession>
<keyword evidence="7" id="KW-1185">Reference proteome</keyword>
<evidence type="ECO:0000259" key="5">
    <source>
        <dbReference type="SMART" id="SM00849"/>
    </source>
</evidence>
<dbReference type="InterPro" id="IPR051453">
    <property type="entry name" value="MBL_Glyoxalase_II"/>
</dbReference>
<keyword evidence="3" id="KW-0378">Hydrolase</keyword>
<evidence type="ECO:0000313" key="7">
    <source>
        <dbReference type="Proteomes" id="UP001057998"/>
    </source>
</evidence>
<protein>
    <submittedName>
        <fullName evidence="6">MBL fold metallo-hydrolase</fullName>
    </submittedName>
</protein>
<keyword evidence="2" id="KW-0479">Metal-binding</keyword>
<proteinExistence type="predicted"/>
<feature type="domain" description="Metallo-beta-lactamase" evidence="5">
    <location>
        <begin position="50"/>
        <end position="235"/>
    </location>
</feature>
<evidence type="ECO:0000256" key="3">
    <source>
        <dbReference type="ARBA" id="ARBA00022801"/>
    </source>
</evidence>
<evidence type="ECO:0000256" key="4">
    <source>
        <dbReference type="ARBA" id="ARBA00022833"/>
    </source>
</evidence>
<gene>
    <name evidence="6" type="ORF">NNL38_09575</name>
</gene>
<dbReference type="InterPro" id="IPR001279">
    <property type="entry name" value="Metallo-B-lactamas"/>
</dbReference>
<dbReference type="PANTHER" id="PTHR46233:SF3">
    <property type="entry name" value="HYDROXYACYLGLUTATHIONE HYDROLASE GLOC"/>
    <property type="match status" value="1"/>
</dbReference>
<dbReference type="Proteomes" id="UP001057998">
    <property type="component" value="Chromosome 1"/>
</dbReference>
<dbReference type="Pfam" id="PF00753">
    <property type="entry name" value="Lactamase_B"/>
    <property type="match status" value="1"/>
</dbReference>
<dbReference type="Gene3D" id="3.60.15.10">
    <property type="entry name" value="Ribonuclease Z/Hydroxyacylglutathione hydrolase-like"/>
    <property type="match status" value="1"/>
</dbReference>
<keyword evidence="4" id="KW-0862">Zinc</keyword>
<dbReference type="SMART" id="SM00849">
    <property type="entry name" value="Lactamase_B"/>
    <property type="match status" value="1"/>
</dbReference>
<reference evidence="6" key="1">
    <citation type="submission" date="2022-07" db="EMBL/GenBank/DDBJ databases">
        <title>Genome sequencing of Photobacterium atrarenae GJH2-4.</title>
        <authorList>
            <person name="Park S.-J."/>
        </authorList>
    </citation>
    <scope>NUCLEOTIDE SEQUENCE</scope>
    <source>
        <strain evidence="6">GJH2-4</strain>
    </source>
</reference>